<name>A0A9P9DMM9_9PLEO</name>
<protein>
    <submittedName>
        <fullName evidence="2">Uncharacterized protein</fullName>
    </submittedName>
</protein>
<sequence length="119" mass="12395">MSAATSSPSIFSTLAAKAKAHHESVNAAYTTYYGAGSYPAPSQPTSRRPSAEMTLTDSKSPSAASKAWKSLKKHAKEHHESMNAAYGAYYGSGAPSLAASRNTSAATSPRHSGEMTARV</sequence>
<gene>
    <name evidence="2" type="ORF">B0J11DRAFT_335676</name>
</gene>
<feature type="region of interest" description="Disordered" evidence="1">
    <location>
        <begin position="97"/>
        <end position="119"/>
    </location>
</feature>
<feature type="compositionally biased region" description="Polar residues" evidence="1">
    <location>
        <begin position="101"/>
        <end position="110"/>
    </location>
</feature>
<proteinExistence type="predicted"/>
<feature type="region of interest" description="Disordered" evidence="1">
    <location>
        <begin position="38"/>
        <end position="66"/>
    </location>
</feature>
<evidence type="ECO:0000256" key="1">
    <source>
        <dbReference type="SAM" id="MobiDB-lite"/>
    </source>
</evidence>
<dbReference type="EMBL" id="JAGMWT010000009">
    <property type="protein sequence ID" value="KAH7122320.1"/>
    <property type="molecule type" value="Genomic_DNA"/>
</dbReference>
<evidence type="ECO:0000313" key="3">
    <source>
        <dbReference type="Proteomes" id="UP000700596"/>
    </source>
</evidence>
<reference evidence="2" key="1">
    <citation type="journal article" date="2021" name="Nat. Commun.">
        <title>Genetic determinants of endophytism in the Arabidopsis root mycobiome.</title>
        <authorList>
            <person name="Mesny F."/>
            <person name="Miyauchi S."/>
            <person name="Thiergart T."/>
            <person name="Pickel B."/>
            <person name="Atanasova L."/>
            <person name="Karlsson M."/>
            <person name="Huettel B."/>
            <person name="Barry K.W."/>
            <person name="Haridas S."/>
            <person name="Chen C."/>
            <person name="Bauer D."/>
            <person name="Andreopoulos W."/>
            <person name="Pangilinan J."/>
            <person name="LaButti K."/>
            <person name="Riley R."/>
            <person name="Lipzen A."/>
            <person name="Clum A."/>
            <person name="Drula E."/>
            <person name="Henrissat B."/>
            <person name="Kohler A."/>
            <person name="Grigoriev I.V."/>
            <person name="Martin F.M."/>
            <person name="Hacquard S."/>
        </authorList>
    </citation>
    <scope>NUCLEOTIDE SEQUENCE</scope>
    <source>
        <strain evidence="2">MPI-CAGE-CH-0243</strain>
    </source>
</reference>
<keyword evidence="3" id="KW-1185">Reference proteome</keyword>
<feature type="compositionally biased region" description="Polar residues" evidence="1">
    <location>
        <begin position="43"/>
        <end position="57"/>
    </location>
</feature>
<dbReference type="AlphaFoldDB" id="A0A9P9DMM9"/>
<comment type="caution">
    <text evidence="2">The sequence shown here is derived from an EMBL/GenBank/DDBJ whole genome shotgun (WGS) entry which is preliminary data.</text>
</comment>
<accession>A0A9P9DMM9</accession>
<organism evidence="2 3">
    <name type="scientific">Dendryphion nanum</name>
    <dbReference type="NCBI Taxonomy" id="256645"/>
    <lineage>
        <taxon>Eukaryota</taxon>
        <taxon>Fungi</taxon>
        <taxon>Dikarya</taxon>
        <taxon>Ascomycota</taxon>
        <taxon>Pezizomycotina</taxon>
        <taxon>Dothideomycetes</taxon>
        <taxon>Pleosporomycetidae</taxon>
        <taxon>Pleosporales</taxon>
        <taxon>Torulaceae</taxon>
        <taxon>Dendryphion</taxon>
    </lineage>
</organism>
<dbReference type="Proteomes" id="UP000700596">
    <property type="component" value="Unassembled WGS sequence"/>
</dbReference>
<evidence type="ECO:0000313" key="2">
    <source>
        <dbReference type="EMBL" id="KAH7122320.1"/>
    </source>
</evidence>